<evidence type="ECO:0000313" key="3">
    <source>
        <dbReference type="EMBL" id="KAF2396122.1"/>
    </source>
</evidence>
<feature type="compositionally biased region" description="Gly residues" evidence="2">
    <location>
        <begin position="642"/>
        <end position="658"/>
    </location>
</feature>
<evidence type="ECO:0000313" key="4">
    <source>
        <dbReference type="Proteomes" id="UP000799640"/>
    </source>
</evidence>
<comment type="similarity">
    <text evidence="1">Belongs to the SIP5 family.</text>
</comment>
<protein>
    <recommendedName>
        <fullName evidence="5">Protein sip5</fullName>
    </recommendedName>
</protein>
<dbReference type="GO" id="GO:0005737">
    <property type="term" value="C:cytoplasm"/>
    <property type="evidence" value="ECO:0007669"/>
    <property type="project" value="TreeGrafter"/>
</dbReference>
<feature type="region of interest" description="Disordered" evidence="2">
    <location>
        <begin position="333"/>
        <end position="358"/>
    </location>
</feature>
<dbReference type="EMBL" id="ML996708">
    <property type="protein sequence ID" value="KAF2396122.1"/>
    <property type="molecule type" value="Genomic_DNA"/>
</dbReference>
<accession>A0A6G1HJF4</accession>
<feature type="compositionally biased region" description="Gly residues" evidence="2">
    <location>
        <begin position="623"/>
        <end position="633"/>
    </location>
</feature>
<feature type="compositionally biased region" description="Polar residues" evidence="2">
    <location>
        <begin position="189"/>
        <end position="202"/>
    </location>
</feature>
<feature type="region of interest" description="Disordered" evidence="2">
    <location>
        <begin position="409"/>
        <end position="436"/>
    </location>
</feature>
<gene>
    <name evidence="3" type="ORF">EJ06DRAFT_560080</name>
</gene>
<dbReference type="PANTHER" id="PTHR31315:SF1">
    <property type="entry name" value="PROTEIN SIP5"/>
    <property type="match status" value="1"/>
</dbReference>
<feature type="compositionally biased region" description="Low complexity" evidence="2">
    <location>
        <begin position="240"/>
        <end position="249"/>
    </location>
</feature>
<proteinExistence type="inferred from homology"/>
<evidence type="ECO:0000256" key="2">
    <source>
        <dbReference type="SAM" id="MobiDB-lite"/>
    </source>
</evidence>
<feature type="compositionally biased region" description="Basic and acidic residues" evidence="2">
    <location>
        <begin position="79"/>
        <end position="109"/>
    </location>
</feature>
<dbReference type="Proteomes" id="UP000799640">
    <property type="component" value="Unassembled WGS sequence"/>
</dbReference>
<feature type="region of interest" description="Disordered" evidence="2">
    <location>
        <begin position="594"/>
        <end position="687"/>
    </location>
</feature>
<name>A0A6G1HJF4_9PEZI</name>
<organism evidence="3 4">
    <name type="scientific">Trichodelitschia bisporula</name>
    <dbReference type="NCBI Taxonomy" id="703511"/>
    <lineage>
        <taxon>Eukaryota</taxon>
        <taxon>Fungi</taxon>
        <taxon>Dikarya</taxon>
        <taxon>Ascomycota</taxon>
        <taxon>Pezizomycotina</taxon>
        <taxon>Dothideomycetes</taxon>
        <taxon>Dothideomycetes incertae sedis</taxon>
        <taxon>Phaeotrichales</taxon>
        <taxon>Phaeotrichaceae</taxon>
        <taxon>Trichodelitschia</taxon>
    </lineage>
</organism>
<dbReference type="InterPro" id="IPR039301">
    <property type="entry name" value="Sip5/DA2"/>
</dbReference>
<sequence length="721" mass="76028">MGNNSTKEARSQHYATQAQAQQASATVPPASALRPGASQHRRPSPSDTSRAARSRHPGRHELSIFGLGSHNDADPAAPEARRETRAERDARRLEREREQRKKDRERSIQEENVDGGYLVTLGTYTGTEDFSKPVVRQLMIERRLAPFWKGLNDHDESWSEAKFIATVRGISESAAEDVLKEYRAKSKPTDSSPRGSDTNLTHLTVPISSRSPSVNSDVSARSPSQAALSLPSPPSPFGSPPSQSSSPFFRGRAKTLAALTTSSRNSSQVDMMPQEIQLPREPYVHGHPLEVFLYKDATECPICFLSYPPYLNKTRCCDQPICSECFVQIKRPDPHPPEHADPTDPHAPPPEPPSGAEDFMLVSEPATCPFCKQPEFGITYDAPPFRRGLIYAASVNGHPLATVTSAMSSSSSLNSQNLAPPAATNRRRTTSLGANSPSVITTDKIRPDWAKKLSDARAHALRRAAAATALHNAAYVLGGAGEVGGRFTLGRRRRTLFGGESADSPALGQVGALLAAAERYGAAAPGPGSSARAAAAAAAAAGNSGGAEGGGDLFPGRHSSRRSRMEDLEEIMMMEAIRQSLAAEEERKRREEKVAAKEAKREEKRGEKARVKEAKRARREGSAGEGASVGAGGSSVESVNLGGSGEGGAPVEGDGGLGVPSVVTPGLSAGASASSSETPTPGTEPLFNFGSLAAVVGAEGVSVEGKGMGEGEGAGAAEAAK</sequence>
<feature type="compositionally biased region" description="Low complexity" evidence="2">
    <location>
        <begin position="664"/>
        <end position="687"/>
    </location>
</feature>
<feature type="region of interest" description="Disordered" evidence="2">
    <location>
        <begin position="1"/>
        <end position="109"/>
    </location>
</feature>
<dbReference type="OrthoDB" id="21471at2759"/>
<dbReference type="CDD" id="cd24139">
    <property type="entry name" value="SIP5-like"/>
    <property type="match status" value="1"/>
</dbReference>
<feature type="compositionally biased region" description="Basic and acidic residues" evidence="2">
    <location>
        <begin position="333"/>
        <end position="344"/>
    </location>
</feature>
<evidence type="ECO:0000256" key="1">
    <source>
        <dbReference type="ARBA" id="ARBA00010402"/>
    </source>
</evidence>
<feature type="compositionally biased region" description="Low complexity" evidence="2">
    <location>
        <begin position="409"/>
        <end position="419"/>
    </location>
</feature>
<reference evidence="3" key="1">
    <citation type="journal article" date="2020" name="Stud. Mycol.">
        <title>101 Dothideomycetes genomes: a test case for predicting lifestyles and emergence of pathogens.</title>
        <authorList>
            <person name="Haridas S."/>
            <person name="Albert R."/>
            <person name="Binder M."/>
            <person name="Bloem J."/>
            <person name="Labutti K."/>
            <person name="Salamov A."/>
            <person name="Andreopoulos B."/>
            <person name="Baker S."/>
            <person name="Barry K."/>
            <person name="Bills G."/>
            <person name="Bluhm B."/>
            <person name="Cannon C."/>
            <person name="Castanera R."/>
            <person name="Culley D."/>
            <person name="Daum C."/>
            <person name="Ezra D."/>
            <person name="Gonzalez J."/>
            <person name="Henrissat B."/>
            <person name="Kuo A."/>
            <person name="Liang C."/>
            <person name="Lipzen A."/>
            <person name="Lutzoni F."/>
            <person name="Magnuson J."/>
            <person name="Mondo S."/>
            <person name="Nolan M."/>
            <person name="Ohm R."/>
            <person name="Pangilinan J."/>
            <person name="Park H.-J."/>
            <person name="Ramirez L."/>
            <person name="Alfaro M."/>
            <person name="Sun H."/>
            <person name="Tritt A."/>
            <person name="Yoshinaga Y."/>
            <person name="Zwiers L.-H."/>
            <person name="Turgeon B."/>
            <person name="Goodwin S."/>
            <person name="Spatafora J."/>
            <person name="Crous P."/>
            <person name="Grigoriev I."/>
        </authorList>
    </citation>
    <scope>NUCLEOTIDE SEQUENCE</scope>
    <source>
        <strain evidence="3">CBS 262.69</strain>
    </source>
</reference>
<feature type="region of interest" description="Disordered" evidence="2">
    <location>
        <begin position="182"/>
        <end position="249"/>
    </location>
</feature>
<keyword evidence="4" id="KW-1185">Reference proteome</keyword>
<dbReference type="AlphaFoldDB" id="A0A6G1HJF4"/>
<feature type="compositionally biased region" description="Low complexity" evidence="2">
    <location>
        <begin position="15"/>
        <end position="32"/>
    </location>
</feature>
<feature type="compositionally biased region" description="Low complexity" evidence="2">
    <location>
        <begin position="205"/>
        <end position="230"/>
    </location>
</feature>
<feature type="compositionally biased region" description="Basic and acidic residues" evidence="2">
    <location>
        <begin position="594"/>
        <end position="622"/>
    </location>
</feature>
<evidence type="ECO:0008006" key="5">
    <source>
        <dbReference type="Google" id="ProtNLM"/>
    </source>
</evidence>
<dbReference type="PANTHER" id="PTHR31315">
    <property type="entry name" value="PROTEIN SIP5"/>
    <property type="match status" value="1"/>
</dbReference>